<evidence type="ECO:0000259" key="9">
    <source>
        <dbReference type="Pfam" id="PF00133"/>
    </source>
</evidence>
<feature type="transmembrane region" description="Helical" evidence="8">
    <location>
        <begin position="20"/>
        <end position="40"/>
    </location>
</feature>
<keyword evidence="5" id="KW-0648">Protein biosynthesis</keyword>
<dbReference type="Gene3D" id="3.40.50.620">
    <property type="entry name" value="HUPs"/>
    <property type="match status" value="1"/>
</dbReference>
<keyword evidence="3" id="KW-0547">Nucleotide-binding</keyword>
<evidence type="ECO:0000313" key="11">
    <source>
        <dbReference type="Proteomes" id="UP000252519"/>
    </source>
</evidence>
<keyword evidence="6" id="KW-0030">Aminoacyl-tRNA synthetase</keyword>
<keyword evidence="11" id="KW-1185">Reference proteome</keyword>
<dbReference type="PROSITE" id="PS00178">
    <property type="entry name" value="AA_TRNA_LIGASE_I"/>
    <property type="match status" value="1"/>
</dbReference>
<proteinExistence type="predicted"/>
<keyword evidence="2" id="KW-0436">Ligase</keyword>
<evidence type="ECO:0000256" key="4">
    <source>
        <dbReference type="ARBA" id="ARBA00022840"/>
    </source>
</evidence>
<evidence type="ECO:0000256" key="3">
    <source>
        <dbReference type="ARBA" id="ARBA00022741"/>
    </source>
</evidence>
<dbReference type="EMBL" id="JOJR01000885">
    <property type="protein sequence ID" value="RCN33652.1"/>
    <property type="molecule type" value="Genomic_DNA"/>
</dbReference>
<comment type="caution">
    <text evidence="10">The sequence shown here is derived from an EMBL/GenBank/DDBJ whole genome shotgun (WGS) entry which is preliminary data.</text>
</comment>
<name>A0A368FNL0_ANCCA</name>
<keyword evidence="8" id="KW-0812">Transmembrane</keyword>
<keyword evidence="8" id="KW-0472">Membrane</keyword>
<reference evidence="10 11" key="1">
    <citation type="submission" date="2014-10" db="EMBL/GenBank/DDBJ databases">
        <title>Draft genome of the hookworm Ancylostoma caninum.</title>
        <authorList>
            <person name="Mitreva M."/>
        </authorList>
    </citation>
    <scope>NUCLEOTIDE SEQUENCE [LARGE SCALE GENOMIC DNA]</scope>
    <source>
        <strain evidence="10 11">Baltimore</strain>
    </source>
</reference>
<dbReference type="InterPro" id="IPR002303">
    <property type="entry name" value="Valyl-tRNA_ligase"/>
</dbReference>
<evidence type="ECO:0000256" key="5">
    <source>
        <dbReference type="ARBA" id="ARBA00022917"/>
    </source>
</evidence>
<dbReference type="EC" id="6.1.1.9" evidence="1"/>
<evidence type="ECO:0000256" key="6">
    <source>
        <dbReference type="ARBA" id="ARBA00023146"/>
    </source>
</evidence>
<feature type="domain" description="Aminoacyl-tRNA synthetase class Ia" evidence="9">
    <location>
        <begin position="44"/>
        <end position="157"/>
    </location>
</feature>
<keyword evidence="4" id="KW-0067">ATP-binding</keyword>
<evidence type="ECO:0000256" key="1">
    <source>
        <dbReference type="ARBA" id="ARBA00013169"/>
    </source>
</evidence>
<dbReference type="AlphaFoldDB" id="A0A368FNL0"/>
<dbReference type="Proteomes" id="UP000252519">
    <property type="component" value="Unassembled WGS sequence"/>
</dbReference>
<organism evidence="10 11">
    <name type="scientific">Ancylostoma caninum</name>
    <name type="common">Dog hookworm</name>
    <dbReference type="NCBI Taxonomy" id="29170"/>
    <lineage>
        <taxon>Eukaryota</taxon>
        <taxon>Metazoa</taxon>
        <taxon>Ecdysozoa</taxon>
        <taxon>Nematoda</taxon>
        <taxon>Chromadorea</taxon>
        <taxon>Rhabditida</taxon>
        <taxon>Rhabditina</taxon>
        <taxon>Rhabditomorpha</taxon>
        <taxon>Strongyloidea</taxon>
        <taxon>Ancylostomatidae</taxon>
        <taxon>Ancylostomatinae</taxon>
        <taxon>Ancylostoma</taxon>
    </lineage>
</organism>
<evidence type="ECO:0000256" key="2">
    <source>
        <dbReference type="ARBA" id="ARBA00022598"/>
    </source>
</evidence>
<dbReference type="OrthoDB" id="629407at2759"/>
<sequence length="160" mass="18234">MLSQRTVKRKPNGLLQTIKIVASLFSLIFTLSSIAIIALFPGRTFRMVLPPPNVTGKLHLGHALTVTIEDTLCRHHRIKGGVAHWVPGFDHAGIATQSVVERELWRNKGLRRDQLSRKEFVEHCMQWSQANSSAIREQLNMLGATLDWENSYYTLDEVRF</sequence>
<accession>A0A368FNL0</accession>
<evidence type="ECO:0000313" key="10">
    <source>
        <dbReference type="EMBL" id="RCN33652.1"/>
    </source>
</evidence>
<evidence type="ECO:0000256" key="8">
    <source>
        <dbReference type="SAM" id="Phobius"/>
    </source>
</evidence>
<dbReference type="Pfam" id="PF00133">
    <property type="entry name" value="tRNA-synt_1"/>
    <property type="match status" value="1"/>
</dbReference>
<dbReference type="GO" id="GO:0005829">
    <property type="term" value="C:cytosol"/>
    <property type="evidence" value="ECO:0007669"/>
    <property type="project" value="TreeGrafter"/>
</dbReference>
<dbReference type="GO" id="GO:0005524">
    <property type="term" value="F:ATP binding"/>
    <property type="evidence" value="ECO:0007669"/>
    <property type="project" value="UniProtKB-KW"/>
</dbReference>
<dbReference type="PANTHER" id="PTHR11946:SF111">
    <property type="entry name" value="VALINE--TRNA LIGASE"/>
    <property type="match status" value="1"/>
</dbReference>
<dbReference type="PANTHER" id="PTHR11946">
    <property type="entry name" value="VALYL-TRNA SYNTHETASES"/>
    <property type="match status" value="1"/>
</dbReference>
<dbReference type="GO" id="GO:0006438">
    <property type="term" value="P:valyl-tRNA aminoacylation"/>
    <property type="evidence" value="ECO:0007669"/>
    <property type="project" value="InterPro"/>
</dbReference>
<dbReference type="InterPro" id="IPR014729">
    <property type="entry name" value="Rossmann-like_a/b/a_fold"/>
</dbReference>
<keyword evidence="8" id="KW-1133">Transmembrane helix</keyword>
<protein>
    <recommendedName>
        <fullName evidence="1">valine--tRNA ligase</fullName>
        <ecNumber evidence="1">6.1.1.9</ecNumber>
    </recommendedName>
    <alternativeName>
        <fullName evidence="7">Valyl-tRNA synthetase</fullName>
    </alternativeName>
</protein>
<evidence type="ECO:0000256" key="7">
    <source>
        <dbReference type="ARBA" id="ARBA00029936"/>
    </source>
</evidence>
<dbReference type="InterPro" id="IPR001412">
    <property type="entry name" value="aa-tRNA-synth_I_CS"/>
</dbReference>
<dbReference type="STRING" id="29170.A0A368FNL0"/>
<dbReference type="SUPFAM" id="SSF52374">
    <property type="entry name" value="Nucleotidylyl transferase"/>
    <property type="match status" value="1"/>
</dbReference>
<dbReference type="InterPro" id="IPR002300">
    <property type="entry name" value="aa-tRNA-synth_Ia"/>
</dbReference>
<dbReference type="GO" id="GO:0004832">
    <property type="term" value="F:valine-tRNA ligase activity"/>
    <property type="evidence" value="ECO:0007669"/>
    <property type="project" value="UniProtKB-EC"/>
</dbReference>
<gene>
    <name evidence="10" type="ORF">ANCCAN_20513</name>
</gene>